<dbReference type="AlphaFoldDB" id="A0A8J8NA09"/>
<evidence type="ECO:0000256" key="1">
    <source>
        <dbReference type="SAM" id="MobiDB-lite"/>
    </source>
</evidence>
<protein>
    <submittedName>
        <fullName evidence="2">Uncharacterized protein</fullName>
    </submittedName>
</protein>
<evidence type="ECO:0000313" key="3">
    <source>
        <dbReference type="Proteomes" id="UP000785679"/>
    </source>
</evidence>
<dbReference type="Proteomes" id="UP000785679">
    <property type="component" value="Unassembled WGS sequence"/>
</dbReference>
<comment type="caution">
    <text evidence="2">The sequence shown here is derived from an EMBL/GenBank/DDBJ whole genome shotgun (WGS) entry which is preliminary data.</text>
</comment>
<proteinExistence type="predicted"/>
<sequence>MMTLDIANVFLPSQKGTKLGFMRDILSETKLSLRSNEVNHMKVPLYQEISVKNLYNDAMTDPVLKKYLPEPDQLSGKLPERDFFFGILCTLKNQYMKDVINEANEKRFKADKDGEKKEAIRLSDAWLDELMKHPYHSRKNLALILIGKPGTGVYLLRESAKVSKEIKDRKLFKLSKRLGLEEEKEDGNLAGPGGADKRKKGNDGRPVQANSSAPEKMQISAPGK</sequence>
<feature type="region of interest" description="Disordered" evidence="1">
    <location>
        <begin position="183"/>
        <end position="224"/>
    </location>
</feature>
<keyword evidence="3" id="KW-1185">Reference proteome</keyword>
<dbReference type="EMBL" id="RRYP01030670">
    <property type="protein sequence ID" value="TNV71108.1"/>
    <property type="molecule type" value="Genomic_DNA"/>
</dbReference>
<gene>
    <name evidence="2" type="ORF">FGO68_gene4729</name>
</gene>
<evidence type="ECO:0000313" key="2">
    <source>
        <dbReference type="EMBL" id="TNV71108.1"/>
    </source>
</evidence>
<reference evidence="2" key="1">
    <citation type="submission" date="2019-06" db="EMBL/GenBank/DDBJ databases">
        <authorList>
            <person name="Zheng W."/>
        </authorList>
    </citation>
    <scope>NUCLEOTIDE SEQUENCE</scope>
    <source>
        <strain evidence="2">QDHG01</strain>
    </source>
</reference>
<accession>A0A8J8NA09</accession>
<organism evidence="2 3">
    <name type="scientific">Halteria grandinella</name>
    <dbReference type="NCBI Taxonomy" id="5974"/>
    <lineage>
        <taxon>Eukaryota</taxon>
        <taxon>Sar</taxon>
        <taxon>Alveolata</taxon>
        <taxon>Ciliophora</taxon>
        <taxon>Intramacronucleata</taxon>
        <taxon>Spirotrichea</taxon>
        <taxon>Stichotrichia</taxon>
        <taxon>Sporadotrichida</taxon>
        <taxon>Halteriidae</taxon>
        <taxon>Halteria</taxon>
    </lineage>
</organism>
<name>A0A8J8NA09_HALGN</name>